<dbReference type="SUPFAM" id="SSF57667">
    <property type="entry name" value="beta-beta-alpha zinc fingers"/>
    <property type="match status" value="1"/>
</dbReference>
<evidence type="ECO:0000256" key="2">
    <source>
        <dbReference type="ARBA" id="ARBA00022737"/>
    </source>
</evidence>
<sequence length="148" mass="17486">MSNTSIVEEFSNQILRKGFKRFHCKLCAKKLSSNIAVAYHILRDHINEKRFKCEICYERFFQYSTLNQHMAIHTKLKNSVCVREKNLKSKATSISLRNRFQKLKHATQNELEKETSKNNKEPNIALDTKVVKFPVDNFSQSNRIHERK</sequence>
<dbReference type="AlphaFoldDB" id="A0A443RXG9"/>
<dbReference type="PANTHER" id="PTHR24379:SF121">
    <property type="entry name" value="C2H2-TYPE DOMAIN-CONTAINING PROTEIN"/>
    <property type="match status" value="1"/>
</dbReference>
<evidence type="ECO:0000259" key="6">
    <source>
        <dbReference type="PROSITE" id="PS50157"/>
    </source>
</evidence>
<dbReference type="EMBL" id="NCKV01020290">
    <property type="protein sequence ID" value="RWS20072.1"/>
    <property type="molecule type" value="Genomic_DNA"/>
</dbReference>
<dbReference type="GO" id="GO:0008270">
    <property type="term" value="F:zinc ion binding"/>
    <property type="evidence" value="ECO:0007669"/>
    <property type="project" value="UniProtKB-KW"/>
</dbReference>
<dbReference type="PANTHER" id="PTHR24379">
    <property type="entry name" value="KRAB AND ZINC FINGER DOMAIN-CONTAINING"/>
    <property type="match status" value="1"/>
</dbReference>
<dbReference type="Gene3D" id="3.30.160.60">
    <property type="entry name" value="Classic Zinc Finger"/>
    <property type="match status" value="1"/>
</dbReference>
<evidence type="ECO:0000313" key="8">
    <source>
        <dbReference type="Proteomes" id="UP000288716"/>
    </source>
</evidence>
<protein>
    <submittedName>
        <fullName evidence="7">Gastrula zinc finger protein XlCGF8.2DB-like protein</fullName>
    </submittedName>
</protein>
<evidence type="ECO:0000256" key="5">
    <source>
        <dbReference type="PROSITE-ProRule" id="PRU00042"/>
    </source>
</evidence>
<comment type="caution">
    <text evidence="7">The sequence shown here is derived from an EMBL/GenBank/DDBJ whole genome shotgun (WGS) entry which is preliminary data.</text>
</comment>
<organism evidence="7 8">
    <name type="scientific">Leptotrombidium deliense</name>
    <dbReference type="NCBI Taxonomy" id="299467"/>
    <lineage>
        <taxon>Eukaryota</taxon>
        <taxon>Metazoa</taxon>
        <taxon>Ecdysozoa</taxon>
        <taxon>Arthropoda</taxon>
        <taxon>Chelicerata</taxon>
        <taxon>Arachnida</taxon>
        <taxon>Acari</taxon>
        <taxon>Acariformes</taxon>
        <taxon>Trombidiformes</taxon>
        <taxon>Prostigmata</taxon>
        <taxon>Anystina</taxon>
        <taxon>Parasitengona</taxon>
        <taxon>Trombiculoidea</taxon>
        <taxon>Trombiculidae</taxon>
        <taxon>Leptotrombidium</taxon>
    </lineage>
</organism>
<proteinExistence type="predicted"/>
<evidence type="ECO:0000256" key="4">
    <source>
        <dbReference type="ARBA" id="ARBA00022833"/>
    </source>
</evidence>
<feature type="domain" description="C2H2-type" evidence="6">
    <location>
        <begin position="22"/>
        <end position="50"/>
    </location>
</feature>
<dbReference type="VEuPathDB" id="VectorBase:LDEU011968"/>
<keyword evidence="4" id="KW-0862">Zinc</keyword>
<keyword evidence="3 5" id="KW-0863">Zinc-finger</keyword>
<evidence type="ECO:0000313" key="7">
    <source>
        <dbReference type="EMBL" id="RWS20072.1"/>
    </source>
</evidence>
<gene>
    <name evidence="7" type="ORF">B4U80_14950</name>
</gene>
<reference evidence="7 8" key="1">
    <citation type="journal article" date="2018" name="Gigascience">
        <title>Genomes of trombidid mites reveal novel predicted allergens and laterally-transferred genes associated with secondary metabolism.</title>
        <authorList>
            <person name="Dong X."/>
            <person name="Chaisiri K."/>
            <person name="Xia D."/>
            <person name="Armstrong S.D."/>
            <person name="Fang Y."/>
            <person name="Donnelly M.J."/>
            <person name="Kadowaki T."/>
            <person name="McGarry J.W."/>
            <person name="Darby A.C."/>
            <person name="Makepeace B.L."/>
        </authorList>
    </citation>
    <scope>NUCLEOTIDE SEQUENCE [LARGE SCALE GENOMIC DNA]</scope>
    <source>
        <strain evidence="7">UoL-UT</strain>
    </source>
</reference>
<keyword evidence="1" id="KW-0479">Metal-binding</keyword>
<dbReference type="FunFam" id="3.30.160.60:FF:000630">
    <property type="entry name" value="Zinc finger protein 180"/>
    <property type="match status" value="1"/>
</dbReference>
<dbReference type="STRING" id="299467.A0A443RXG9"/>
<dbReference type="PROSITE" id="PS50157">
    <property type="entry name" value="ZINC_FINGER_C2H2_2"/>
    <property type="match status" value="2"/>
</dbReference>
<feature type="domain" description="C2H2-type" evidence="6">
    <location>
        <begin position="51"/>
        <end position="78"/>
    </location>
</feature>
<evidence type="ECO:0000256" key="1">
    <source>
        <dbReference type="ARBA" id="ARBA00022723"/>
    </source>
</evidence>
<accession>A0A443RXG9</accession>
<keyword evidence="8" id="KW-1185">Reference proteome</keyword>
<dbReference type="Pfam" id="PF00096">
    <property type="entry name" value="zf-C2H2"/>
    <property type="match status" value="1"/>
</dbReference>
<dbReference type="InterPro" id="IPR013087">
    <property type="entry name" value="Znf_C2H2_type"/>
</dbReference>
<dbReference type="Proteomes" id="UP000288716">
    <property type="component" value="Unassembled WGS sequence"/>
</dbReference>
<keyword evidence="2" id="KW-0677">Repeat</keyword>
<dbReference type="PROSITE" id="PS00028">
    <property type="entry name" value="ZINC_FINGER_C2H2_1"/>
    <property type="match status" value="2"/>
</dbReference>
<name>A0A443RXG9_9ACAR</name>
<evidence type="ECO:0000256" key="3">
    <source>
        <dbReference type="ARBA" id="ARBA00022771"/>
    </source>
</evidence>
<dbReference type="InterPro" id="IPR036236">
    <property type="entry name" value="Znf_C2H2_sf"/>
</dbReference>
<dbReference type="OrthoDB" id="8117402at2759"/>
<dbReference type="SMART" id="SM00355">
    <property type="entry name" value="ZnF_C2H2"/>
    <property type="match status" value="2"/>
</dbReference>